<organism evidence="2 3">
    <name type="scientific">Pleurodeles waltl</name>
    <name type="common">Iberian ribbed newt</name>
    <dbReference type="NCBI Taxonomy" id="8319"/>
    <lineage>
        <taxon>Eukaryota</taxon>
        <taxon>Metazoa</taxon>
        <taxon>Chordata</taxon>
        <taxon>Craniata</taxon>
        <taxon>Vertebrata</taxon>
        <taxon>Euteleostomi</taxon>
        <taxon>Amphibia</taxon>
        <taxon>Batrachia</taxon>
        <taxon>Caudata</taxon>
        <taxon>Salamandroidea</taxon>
        <taxon>Salamandridae</taxon>
        <taxon>Pleurodelinae</taxon>
        <taxon>Pleurodeles</taxon>
    </lineage>
</organism>
<evidence type="ECO:0000313" key="2">
    <source>
        <dbReference type="EMBL" id="KAJ1181871.1"/>
    </source>
</evidence>
<name>A0AAV7U0D9_PLEWA</name>
<dbReference type="AlphaFoldDB" id="A0AAV7U0D9"/>
<comment type="caution">
    <text evidence="2">The sequence shown here is derived from an EMBL/GenBank/DDBJ whole genome shotgun (WGS) entry which is preliminary data.</text>
</comment>
<feature type="region of interest" description="Disordered" evidence="1">
    <location>
        <begin position="71"/>
        <end position="95"/>
    </location>
</feature>
<evidence type="ECO:0000256" key="1">
    <source>
        <dbReference type="SAM" id="MobiDB-lite"/>
    </source>
</evidence>
<accession>A0AAV7U0D9</accession>
<dbReference type="Proteomes" id="UP001066276">
    <property type="component" value="Chromosome 3_2"/>
</dbReference>
<gene>
    <name evidence="2" type="ORF">NDU88_007070</name>
</gene>
<evidence type="ECO:0000313" key="3">
    <source>
        <dbReference type="Proteomes" id="UP001066276"/>
    </source>
</evidence>
<dbReference type="EMBL" id="JANPWB010000006">
    <property type="protein sequence ID" value="KAJ1181871.1"/>
    <property type="molecule type" value="Genomic_DNA"/>
</dbReference>
<protein>
    <submittedName>
        <fullName evidence="2">Uncharacterized protein</fullName>
    </submittedName>
</protein>
<reference evidence="2" key="1">
    <citation type="journal article" date="2022" name="bioRxiv">
        <title>Sequencing and chromosome-scale assembly of the giantPleurodeles waltlgenome.</title>
        <authorList>
            <person name="Brown T."/>
            <person name="Elewa A."/>
            <person name="Iarovenko S."/>
            <person name="Subramanian E."/>
            <person name="Araus A.J."/>
            <person name="Petzold A."/>
            <person name="Susuki M."/>
            <person name="Suzuki K.-i.T."/>
            <person name="Hayashi T."/>
            <person name="Toyoda A."/>
            <person name="Oliveira C."/>
            <person name="Osipova E."/>
            <person name="Leigh N.D."/>
            <person name="Simon A."/>
            <person name="Yun M.H."/>
        </authorList>
    </citation>
    <scope>NUCLEOTIDE SEQUENCE</scope>
    <source>
        <strain evidence="2">20211129_DDA</strain>
        <tissue evidence="2">Liver</tissue>
    </source>
</reference>
<sequence>MRCFFSLGQNSPLRLRPRRDYGAVVARGGECCCSDPGRPVAPLLGEAQQLDVFPARPGHVAEGTRGCLPHDLSASTNTGAAARGCTRLPEPGRAR</sequence>
<proteinExistence type="predicted"/>
<keyword evidence="3" id="KW-1185">Reference proteome</keyword>